<sequence length="297" mass="31983">MKLFQRIAVAAATAASLAAPSAWAGLVNDVPSCYAAFHLTQPHAVPDKLVYVLLDQTVKLDPTLQRSVLDNVARMIQPGSKFVIAEFSAFSQDHYLQVLHTGIVENPLPAAAYDSLPITRAPQIRGCFSGQLGFARKMAQSTVSQVMSTSSSSFDQSDIMAALQEVGPSLRQDPSHSKVLFMVTDGLENSSITSFYAHDAVRDVDPPKELAKASAAHMFADLGGAKVYMLGCALMPPASRGTRAQRDGYRNPRVLQHLKGFWEGYFSASHADLIEFGEPALVEPVSYSSTAKHKGGA</sequence>
<dbReference type="AlphaFoldDB" id="A0A1J5R3T9"/>
<evidence type="ECO:0000313" key="1">
    <source>
        <dbReference type="EMBL" id="OIQ90656.1"/>
    </source>
</evidence>
<comment type="caution">
    <text evidence="1">The sequence shown here is derived from an EMBL/GenBank/DDBJ whole genome shotgun (WGS) entry which is preliminary data.</text>
</comment>
<reference evidence="1" key="1">
    <citation type="submission" date="2016-10" db="EMBL/GenBank/DDBJ databases">
        <title>Sequence of Gallionella enrichment culture.</title>
        <authorList>
            <person name="Poehlein A."/>
            <person name="Muehling M."/>
            <person name="Daniel R."/>
        </authorList>
    </citation>
    <scope>NUCLEOTIDE SEQUENCE</scope>
</reference>
<proteinExistence type="predicted"/>
<protein>
    <submittedName>
        <fullName evidence="1">Uncharacterized protein</fullName>
    </submittedName>
</protein>
<organism evidence="1">
    <name type="scientific">mine drainage metagenome</name>
    <dbReference type="NCBI Taxonomy" id="410659"/>
    <lineage>
        <taxon>unclassified sequences</taxon>
        <taxon>metagenomes</taxon>
        <taxon>ecological metagenomes</taxon>
    </lineage>
</organism>
<accession>A0A1J5R3T9</accession>
<gene>
    <name evidence="1" type="ORF">GALL_274480</name>
</gene>
<name>A0A1J5R3T9_9ZZZZ</name>
<dbReference type="EMBL" id="MLJW01000284">
    <property type="protein sequence ID" value="OIQ90656.1"/>
    <property type="molecule type" value="Genomic_DNA"/>
</dbReference>